<protein>
    <recommendedName>
        <fullName evidence="3">Tyr recombinase domain-containing protein</fullName>
    </recommendedName>
</protein>
<dbReference type="InterPro" id="IPR002104">
    <property type="entry name" value="Integrase_catalytic"/>
</dbReference>
<dbReference type="Gene3D" id="1.20.120.20">
    <property type="entry name" value="Apolipoprotein"/>
    <property type="match status" value="1"/>
</dbReference>
<reference evidence="4 5" key="1">
    <citation type="journal article" date="2023" name="Insect Mol. Biol.">
        <title>Genome sequencing provides insights into the evolution of gene families encoding plant cell wall-degrading enzymes in longhorned beetles.</title>
        <authorList>
            <person name="Shin N.R."/>
            <person name="Okamura Y."/>
            <person name="Kirsch R."/>
            <person name="Pauchet Y."/>
        </authorList>
    </citation>
    <scope>NUCLEOTIDE SEQUENCE [LARGE SCALE GENOMIC DNA]</scope>
    <source>
        <strain evidence="4">EAD_L_NR</strain>
    </source>
</reference>
<dbReference type="InterPro" id="IPR011010">
    <property type="entry name" value="DNA_brk_join_enz"/>
</dbReference>
<name>A0AAV8VJ49_9CUCU</name>
<evidence type="ECO:0000259" key="3">
    <source>
        <dbReference type="PROSITE" id="PS51898"/>
    </source>
</evidence>
<dbReference type="PANTHER" id="PTHR45823">
    <property type="entry name" value="T-SNARE COILED-COIL HOMOLOGY DOMAIN-CONTAINING PROTEIN"/>
    <property type="match status" value="1"/>
</dbReference>
<accession>A0AAV8VJ49</accession>
<dbReference type="Gene3D" id="1.10.443.10">
    <property type="entry name" value="Intergrase catalytic core"/>
    <property type="match status" value="1"/>
</dbReference>
<organism evidence="4 5">
    <name type="scientific">Exocentrus adspersus</name>
    <dbReference type="NCBI Taxonomy" id="1586481"/>
    <lineage>
        <taxon>Eukaryota</taxon>
        <taxon>Metazoa</taxon>
        <taxon>Ecdysozoa</taxon>
        <taxon>Arthropoda</taxon>
        <taxon>Hexapoda</taxon>
        <taxon>Insecta</taxon>
        <taxon>Pterygota</taxon>
        <taxon>Neoptera</taxon>
        <taxon>Endopterygota</taxon>
        <taxon>Coleoptera</taxon>
        <taxon>Polyphaga</taxon>
        <taxon>Cucujiformia</taxon>
        <taxon>Chrysomeloidea</taxon>
        <taxon>Cerambycidae</taxon>
        <taxon>Lamiinae</taxon>
        <taxon>Acanthocinini</taxon>
        <taxon>Exocentrus</taxon>
    </lineage>
</organism>
<dbReference type="SUPFAM" id="SSF56349">
    <property type="entry name" value="DNA breaking-rejoining enzymes"/>
    <property type="match status" value="1"/>
</dbReference>
<dbReference type="Proteomes" id="UP001159042">
    <property type="component" value="Unassembled WGS sequence"/>
</dbReference>
<feature type="domain" description="Tyr recombinase" evidence="3">
    <location>
        <begin position="111"/>
        <end position="304"/>
    </location>
</feature>
<dbReference type="SUPFAM" id="SSF58113">
    <property type="entry name" value="Apolipoprotein A-I"/>
    <property type="match status" value="1"/>
</dbReference>
<evidence type="ECO:0000256" key="2">
    <source>
        <dbReference type="SAM" id="MobiDB-lite"/>
    </source>
</evidence>
<dbReference type="CDD" id="cd00397">
    <property type="entry name" value="DNA_BRE_C"/>
    <property type="match status" value="1"/>
</dbReference>
<dbReference type="GO" id="GO:0006310">
    <property type="term" value="P:DNA recombination"/>
    <property type="evidence" value="ECO:0007669"/>
    <property type="project" value="UniProtKB-KW"/>
</dbReference>
<feature type="region of interest" description="Disordered" evidence="2">
    <location>
        <begin position="385"/>
        <end position="405"/>
    </location>
</feature>
<dbReference type="AlphaFoldDB" id="A0AAV8VJ49"/>
<dbReference type="PROSITE" id="PS51898">
    <property type="entry name" value="TYR_RECOMBINASE"/>
    <property type="match status" value="1"/>
</dbReference>
<proteinExistence type="predicted"/>
<dbReference type="EMBL" id="JANEYG010000087">
    <property type="protein sequence ID" value="KAJ8913811.1"/>
    <property type="molecule type" value="Genomic_DNA"/>
</dbReference>
<dbReference type="GO" id="GO:0015074">
    <property type="term" value="P:DNA integration"/>
    <property type="evidence" value="ECO:0007669"/>
    <property type="project" value="InterPro"/>
</dbReference>
<dbReference type="PANTHER" id="PTHR45823:SF1">
    <property type="entry name" value="T-SNARE COILED-COIL HOMOLOGY DOMAIN-CONTAINING PROTEIN"/>
    <property type="match status" value="1"/>
</dbReference>
<evidence type="ECO:0000256" key="1">
    <source>
        <dbReference type="ARBA" id="ARBA00023172"/>
    </source>
</evidence>
<evidence type="ECO:0000313" key="5">
    <source>
        <dbReference type="Proteomes" id="UP001159042"/>
    </source>
</evidence>
<gene>
    <name evidence="4" type="ORF">NQ315_002717</name>
</gene>
<comment type="caution">
    <text evidence="4">The sequence shown here is derived from an EMBL/GenBank/DDBJ whole genome shotgun (WGS) entry which is preliminary data.</text>
</comment>
<sequence length="601" mass="68914">MSDSEDLPSDIEEAATSAVSTLLPSKSKDKYKKIYNRFTSWCEKKNLKNHLQEKVLLAYFSELSKSYSSSSLWAFYSMIRAVASMKNNIDISKYAQLQAFLKRKSEGYKPKKSRTFTKEEIARFLKEADDKKFLLTKVGLVIGIAGACRKQELTNLLNEKVKDEGSVFHIEITTTKTKISREFFITSGGFEGINMVEIVRRYKSLRPSNTGHDRFFVGFRQGVCIRQPVGINTFGNMPKNIASFLNLPYLEQYTGHCFRRSSTSILADSGADLLTIKRHGGWKSNTVAEGYIDTSKGNKKKIAAKILGEETPSANFYKLLDSSKIVYKPGKFGREEVFKLLTVDTATSLKFVTFVTRRQTAEMEESLRQLMEMLSAVKASQEEMKRGQEEMKTGQEEVKASQEELKEDMKKGKEELKEDMKRVQEEMKANQEEMKQKLEDKLHEMKTTIEDSNTKLENKLKEFEEAVEEEINQVKEEVKQDKEEINKKIEDLETKFRQLSTTGVIKTEGTVTTPSKVKVPTFDGKVSWNTYLRQFEAVAALRGEALEVLRTIHEASPTYATLTSALERRYGDAHLQHVYQAQLRSRRQRFEETIQQYEADI</sequence>
<keyword evidence="1" id="KW-0233">DNA recombination</keyword>
<keyword evidence="5" id="KW-1185">Reference proteome</keyword>
<dbReference type="GO" id="GO:0003677">
    <property type="term" value="F:DNA binding"/>
    <property type="evidence" value="ECO:0007669"/>
    <property type="project" value="InterPro"/>
</dbReference>
<dbReference type="Pfam" id="PF00589">
    <property type="entry name" value="Phage_integrase"/>
    <property type="match status" value="1"/>
</dbReference>
<evidence type="ECO:0000313" key="4">
    <source>
        <dbReference type="EMBL" id="KAJ8913811.1"/>
    </source>
</evidence>
<dbReference type="InterPro" id="IPR013762">
    <property type="entry name" value="Integrase-like_cat_sf"/>
</dbReference>